<name>D5BAA4_ZUNPS</name>
<accession>D5BAA4</accession>
<reference evidence="2 3" key="1">
    <citation type="journal article" date="2010" name="BMC Genomics">
        <title>The complete genome of Zunongwangia profunda SM-A87 reveals its adaptation to the deep-sea environment and ecological role in sedimentary organic nitrogen degradation.</title>
        <authorList>
            <person name="Qin Q.L."/>
            <person name="Zhang X.Y."/>
            <person name="Wang X.M."/>
            <person name="Liu G.M."/>
            <person name="Chen X.L."/>
            <person name="Xie B.B."/>
            <person name="Dang H.Y."/>
            <person name="Zhou B.C."/>
            <person name="Yu J."/>
            <person name="Zhang Y.Z."/>
        </authorList>
    </citation>
    <scope>NUCLEOTIDE SEQUENCE [LARGE SCALE GENOMIC DNA]</scope>
    <source>
        <strain evidence="3">DSM 18752 / CCTCC AB 206139 / SM-A87</strain>
    </source>
</reference>
<keyword evidence="1" id="KW-0472">Membrane</keyword>
<dbReference type="KEGG" id="zpr:ZPR_4126"/>
<feature type="transmembrane region" description="Helical" evidence="1">
    <location>
        <begin position="141"/>
        <end position="162"/>
    </location>
</feature>
<dbReference type="EMBL" id="CP001650">
    <property type="protein sequence ID" value="ADF54430.1"/>
    <property type="molecule type" value="Genomic_DNA"/>
</dbReference>
<keyword evidence="1" id="KW-1133">Transmembrane helix</keyword>
<dbReference type="AlphaFoldDB" id="D5BAA4"/>
<feature type="transmembrane region" description="Helical" evidence="1">
    <location>
        <begin position="103"/>
        <end position="129"/>
    </location>
</feature>
<evidence type="ECO:0000256" key="1">
    <source>
        <dbReference type="SAM" id="Phobius"/>
    </source>
</evidence>
<protein>
    <submittedName>
        <fullName evidence="2">Membrane protein</fullName>
    </submittedName>
</protein>
<keyword evidence="3" id="KW-1185">Reference proteome</keyword>
<feature type="transmembrane region" description="Helical" evidence="1">
    <location>
        <begin position="28"/>
        <end position="46"/>
    </location>
</feature>
<keyword evidence="1" id="KW-0812">Transmembrane</keyword>
<dbReference type="Proteomes" id="UP000001654">
    <property type="component" value="Chromosome"/>
</dbReference>
<evidence type="ECO:0000313" key="2">
    <source>
        <dbReference type="EMBL" id="ADF54430.1"/>
    </source>
</evidence>
<dbReference type="STRING" id="655815.ZPR_4126"/>
<proteinExistence type="predicted"/>
<evidence type="ECO:0000313" key="3">
    <source>
        <dbReference type="Proteomes" id="UP000001654"/>
    </source>
</evidence>
<dbReference type="HOGENOM" id="CLU_1389763_0_0_10"/>
<feature type="transmembrane region" description="Helical" evidence="1">
    <location>
        <begin position="52"/>
        <end position="71"/>
    </location>
</feature>
<gene>
    <name evidence="2" type="ordered locus">ZPR_4126</name>
</gene>
<organism evidence="2 3">
    <name type="scientific">Zunongwangia profunda (strain DSM 18752 / CCTCC AB 206139 / SM-A87)</name>
    <name type="common">Wangia profunda</name>
    <dbReference type="NCBI Taxonomy" id="655815"/>
    <lineage>
        <taxon>Bacteria</taxon>
        <taxon>Pseudomonadati</taxon>
        <taxon>Bacteroidota</taxon>
        <taxon>Flavobacteriia</taxon>
        <taxon>Flavobacteriales</taxon>
        <taxon>Flavobacteriaceae</taxon>
        <taxon>Zunongwangia</taxon>
    </lineage>
</organism>
<sequence length="196" mass="22820">MESFSIKKLWKAYLALLYKDSNNLKERIATRLVLPLGVSFILLFTIESISEVKNTISVVLSILIGLLFNFVSSFSDRIRSDHLIQNASEKIKRLKLIRETSDGAFVTIFLSLMGLGILLIITLTSGNFILRYLKIDQWTNLFFSGICLTLLYQIFLMLIYMVNRLRKLIKVDTKQEEQYLESKQEQEINDFEEFED</sequence>